<comment type="caution">
    <text evidence="4">The sequence shown here is derived from an EMBL/GenBank/DDBJ whole genome shotgun (WGS) entry which is preliminary data.</text>
</comment>
<keyword evidence="1 2" id="KW-0597">Phosphoprotein</keyword>
<keyword evidence="5" id="KW-1185">Reference proteome</keyword>
<gene>
    <name evidence="4" type="ORF">GCM10009416_35730</name>
</gene>
<dbReference type="InterPro" id="IPR050595">
    <property type="entry name" value="Bact_response_regulator"/>
</dbReference>
<dbReference type="InterPro" id="IPR001789">
    <property type="entry name" value="Sig_transdc_resp-reg_receiver"/>
</dbReference>
<protein>
    <submittedName>
        <fullName evidence="4">Response regulator</fullName>
    </submittedName>
</protein>
<evidence type="ECO:0000256" key="2">
    <source>
        <dbReference type="PROSITE-ProRule" id="PRU00169"/>
    </source>
</evidence>
<dbReference type="InterPro" id="IPR011006">
    <property type="entry name" value="CheY-like_superfamily"/>
</dbReference>
<feature type="domain" description="Response regulatory" evidence="3">
    <location>
        <begin position="1"/>
        <end position="110"/>
    </location>
</feature>
<dbReference type="PROSITE" id="PS50110">
    <property type="entry name" value="RESPONSE_REGULATORY"/>
    <property type="match status" value="1"/>
</dbReference>
<evidence type="ECO:0000313" key="4">
    <source>
        <dbReference type="EMBL" id="GAA0594204.1"/>
    </source>
</evidence>
<evidence type="ECO:0000256" key="1">
    <source>
        <dbReference type="ARBA" id="ARBA00022553"/>
    </source>
</evidence>
<organism evidence="4 5">
    <name type="scientific">Craurococcus roseus</name>
    <dbReference type="NCBI Taxonomy" id="77585"/>
    <lineage>
        <taxon>Bacteria</taxon>
        <taxon>Pseudomonadati</taxon>
        <taxon>Pseudomonadota</taxon>
        <taxon>Alphaproteobacteria</taxon>
        <taxon>Acetobacterales</taxon>
        <taxon>Acetobacteraceae</taxon>
        <taxon>Craurococcus</taxon>
    </lineage>
</organism>
<evidence type="ECO:0000259" key="3">
    <source>
        <dbReference type="PROSITE" id="PS50110"/>
    </source>
</evidence>
<dbReference type="EMBL" id="BAAAFZ010000055">
    <property type="protein sequence ID" value="GAA0594204.1"/>
    <property type="molecule type" value="Genomic_DNA"/>
</dbReference>
<sequence>MLLVEDEALIAMNVEDMLDALGYIVVAAGAGADEALAAVEGGGIDAALLDVNLRGRTSFPVADALAARDVPFVFATGYGNRGLREDFRDRPVLQKPFKLRDMELALSGALAADR</sequence>
<dbReference type="SMART" id="SM00448">
    <property type="entry name" value="REC"/>
    <property type="match status" value="1"/>
</dbReference>
<dbReference type="Pfam" id="PF00072">
    <property type="entry name" value="Response_reg"/>
    <property type="match status" value="1"/>
</dbReference>
<accession>A0ABN1FN14</accession>
<feature type="modified residue" description="4-aspartylphosphate" evidence="2">
    <location>
        <position position="50"/>
    </location>
</feature>
<dbReference type="Proteomes" id="UP001501588">
    <property type="component" value="Unassembled WGS sequence"/>
</dbReference>
<name>A0ABN1FN14_9PROT</name>
<dbReference type="PANTHER" id="PTHR44591:SF24">
    <property type="entry name" value="PROTEIN-GLUTAMATE METHYLESTERASE_PROTEIN-GLUTAMINE GLUTAMINASE 1"/>
    <property type="match status" value="1"/>
</dbReference>
<proteinExistence type="predicted"/>
<evidence type="ECO:0000313" key="5">
    <source>
        <dbReference type="Proteomes" id="UP001501588"/>
    </source>
</evidence>
<dbReference type="Gene3D" id="3.40.50.2300">
    <property type="match status" value="1"/>
</dbReference>
<reference evidence="4 5" key="1">
    <citation type="journal article" date="2019" name="Int. J. Syst. Evol. Microbiol.">
        <title>The Global Catalogue of Microorganisms (GCM) 10K type strain sequencing project: providing services to taxonomists for standard genome sequencing and annotation.</title>
        <authorList>
            <consortium name="The Broad Institute Genomics Platform"/>
            <consortium name="The Broad Institute Genome Sequencing Center for Infectious Disease"/>
            <person name="Wu L."/>
            <person name="Ma J."/>
        </authorList>
    </citation>
    <scope>NUCLEOTIDE SEQUENCE [LARGE SCALE GENOMIC DNA]</scope>
    <source>
        <strain evidence="4 5">JCM 9933</strain>
    </source>
</reference>
<dbReference type="PANTHER" id="PTHR44591">
    <property type="entry name" value="STRESS RESPONSE REGULATOR PROTEIN 1"/>
    <property type="match status" value="1"/>
</dbReference>
<dbReference type="SUPFAM" id="SSF52172">
    <property type="entry name" value="CheY-like"/>
    <property type="match status" value="1"/>
</dbReference>